<feature type="compositionally biased region" description="Polar residues" evidence="2">
    <location>
        <begin position="900"/>
        <end position="924"/>
    </location>
</feature>
<feature type="coiled-coil region" evidence="1">
    <location>
        <begin position="1272"/>
        <end position="1299"/>
    </location>
</feature>
<feature type="compositionally biased region" description="Polar residues" evidence="2">
    <location>
        <begin position="1236"/>
        <end position="1245"/>
    </location>
</feature>
<feature type="compositionally biased region" description="Low complexity" evidence="2">
    <location>
        <begin position="1215"/>
        <end position="1229"/>
    </location>
</feature>
<evidence type="ECO:0000256" key="2">
    <source>
        <dbReference type="SAM" id="MobiDB-lite"/>
    </source>
</evidence>
<feature type="region of interest" description="Disordered" evidence="2">
    <location>
        <begin position="307"/>
        <end position="370"/>
    </location>
</feature>
<reference evidence="4" key="1">
    <citation type="submission" date="2024-04" db="EMBL/GenBank/DDBJ databases">
        <authorList>
            <person name="Shaw F."/>
            <person name="Minotto A."/>
        </authorList>
    </citation>
    <scope>NUCLEOTIDE SEQUENCE [LARGE SCALE GENOMIC DNA]</scope>
</reference>
<feature type="compositionally biased region" description="Polar residues" evidence="2">
    <location>
        <begin position="466"/>
        <end position="484"/>
    </location>
</feature>
<feature type="compositionally biased region" description="Polar residues" evidence="2">
    <location>
        <begin position="826"/>
        <end position="854"/>
    </location>
</feature>
<organism evidence="3 4">
    <name type="scientific">Somion occarium</name>
    <dbReference type="NCBI Taxonomy" id="3059160"/>
    <lineage>
        <taxon>Eukaryota</taxon>
        <taxon>Fungi</taxon>
        <taxon>Dikarya</taxon>
        <taxon>Basidiomycota</taxon>
        <taxon>Agaricomycotina</taxon>
        <taxon>Agaricomycetes</taxon>
        <taxon>Polyporales</taxon>
        <taxon>Cerrenaceae</taxon>
        <taxon>Somion</taxon>
    </lineage>
</organism>
<evidence type="ECO:0000313" key="4">
    <source>
        <dbReference type="Proteomes" id="UP001497453"/>
    </source>
</evidence>
<feature type="compositionally biased region" description="Basic and acidic residues" evidence="2">
    <location>
        <begin position="331"/>
        <end position="340"/>
    </location>
</feature>
<evidence type="ECO:0000313" key="3">
    <source>
        <dbReference type="EMBL" id="CAL1716166.1"/>
    </source>
</evidence>
<feature type="compositionally biased region" description="Polar residues" evidence="2">
    <location>
        <begin position="741"/>
        <end position="750"/>
    </location>
</feature>
<feature type="compositionally biased region" description="Basic and acidic residues" evidence="2">
    <location>
        <begin position="815"/>
        <end position="825"/>
    </location>
</feature>
<feature type="region of interest" description="Disordered" evidence="2">
    <location>
        <begin position="407"/>
        <end position="617"/>
    </location>
</feature>
<feature type="compositionally biased region" description="Polar residues" evidence="2">
    <location>
        <begin position="1304"/>
        <end position="1322"/>
    </location>
</feature>
<name>A0ABP1E7X9_9APHY</name>
<feature type="compositionally biased region" description="Low complexity" evidence="2">
    <location>
        <begin position="688"/>
        <end position="699"/>
    </location>
</feature>
<sequence>MENERQPYTPAQHVLSAAPVSFAYLPTLPHYPPQTTNHLQRNNMDTMLNIISPVLTPTRYLPSLTIQPAKSTRSPGSTYRFPSPRSPWNQAASAVPPVSPGPFSPRVVRSLLPEQLSIYVRDHVPVTNPHEVGSWIKQNKVYGETLMNMPKDDLLAYVYEIASGSRIDWCLYIPFSMTGNNVDLVDDLLRVATVIRGKYRESPRPLPSITQIARALSSAQLPTPPLSTIPAEDAFDWDVDDVNAKDTSSVAGPPNVNSRSTALGGLQLIHDDMRTSEQQDSLVSVDDSAGTLPSGTGVSASLINLEDSSDVQPSSETAQRDANLLSPEPEYDQHVDRSNERITLPPLDTSSSSTHPSLSPPLSALHFDHMPLSDPGNVAPASTATTLHDTDSSIASAIPFSQGIKLPSHQKEADSLKDDANGNAQDQHMTTPSALTGMTLLQPLPFDHGGTNEEHSDVDEPGCDDAQQSPLDSGTTTPRASMTVTGEEEDPPPVDSTSVDGATDPKGSIDAVQHTATQDGPASESSLTLQQKGSLAKETITSSTLASDAGTAGVQAQDGNHTTIISDSSVTTSTSPTLLDAEDAGSGVSDDITSSSESRTAEPVDVQTAAGQVSHSDSATTDNMFAVGAEDTITTDRQTAMQPEAHDEKMEETSANLDATDSPDTDNAEQPEIDALLAFPASLTCIQSSTEESTSSSSSRQIAEVDTSDVHFSNGLNDEIGERERTEAASSGFDVGARHATNINDKSSPKVNEVPGNEGGAGSIESICSQDPDPVARQDSPRSSSSSSSETDEVVAVTSQPANEAATTQAPSVVPDEKRVSEHTKSNTTPEHLDTSSSSQFTSIEHVPSTMQETNDSHVKQDKLAPTSDFNQPKRQLPPQDGVDRQASSSRTREVDTPQPVENASRGSDPDVNQNAPSSETEPLNNHLVDEHPSPEPASTSDRDENNVNVTDSGSVTPTSTRNSTTVSQVEVKTDAADIEAQGALVSGSASSPADLANPGIDGIAHAQRTQAALVEGTPGEHELGESQVSTLNDTSIHGAKEVHSVMAPNPGDDFIHITQTDLHAAEDDGFDEFEETMPLAFMPLSAGDAWTSIEAQEGLLIDFTDTEDEPEPSTPPGTRAWNALLTDIFSAPTPALSLIEELSSDEEELEVAPLTPRVTMNGSLQSYGLGLEVSPRESEAVDFAPPAGDVEFTATTSDLPTGGPAEHQHTSVGAELSSLSSPQAPLAPVYHRDNTTPVGLSSRPQDAAIISPSGKKQMVDTEMQTDDIPFESHHLQTIERLQRRIQELEAQLQAAQAMGRHGTMSSGPSLFRRTSSFPSPA</sequence>
<feature type="compositionally biased region" description="Polar residues" evidence="2">
    <location>
        <begin position="797"/>
        <end position="811"/>
    </location>
</feature>
<protein>
    <submittedName>
        <fullName evidence="3">Uncharacterized protein</fullName>
    </submittedName>
</protein>
<feature type="region of interest" description="Disordered" evidence="2">
    <location>
        <begin position="1300"/>
        <end position="1322"/>
    </location>
</feature>
<feature type="region of interest" description="Disordered" evidence="2">
    <location>
        <begin position="639"/>
        <end position="668"/>
    </location>
</feature>
<feature type="compositionally biased region" description="Basic and acidic residues" evidence="2">
    <location>
        <begin position="409"/>
        <end position="420"/>
    </location>
</feature>
<dbReference type="Proteomes" id="UP001497453">
    <property type="component" value="Chromosome 9"/>
</dbReference>
<evidence type="ECO:0000256" key="1">
    <source>
        <dbReference type="SAM" id="Coils"/>
    </source>
</evidence>
<feature type="compositionally biased region" description="Low complexity" evidence="2">
    <location>
        <begin position="343"/>
        <end position="365"/>
    </location>
</feature>
<feature type="compositionally biased region" description="Polar residues" evidence="2">
    <location>
        <begin position="514"/>
        <end position="546"/>
    </location>
</feature>
<feature type="region of interest" description="Disordered" evidence="2">
    <location>
        <begin position="1194"/>
        <end position="1247"/>
    </location>
</feature>
<dbReference type="EMBL" id="OZ037952">
    <property type="protein sequence ID" value="CAL1716166.1"/>
    <property type="molecule type" value="Genomic_DNA"/>
</dbReference>
<keyword evidence="1" id="KW-0175">Coiled coil</keyword>
<accession>A0ABP1E7X9</accession>
<feature type="compositionally biased region" description="Polar residues" evidence="2">
    <location>
        <begin position="947"/>
        <end position="970"/>
    </location>
</feature>
<keyword evidence="4" id="KW-1185">Reference proteome</keyword>
<proteinExistence type="predicted"/>
<feature type="compositionally biased region" description="Low complexity" evidence="2">
    <location>
        <begin position="562"/>
        <end position="575"/>
    </location>
</feature>
<gene>
    <name evidence="3" type="ORF">GFSPODELE1_LOCUS10621</name>
</gene>
<feature type="compositionally biased region" description="Polar residues" evidence="2">
    <location>
        <begin position="422"/>
        <end position="436"/>
    </location>
</feature>
<feature type="region of interest" description="Disordered" evidence="2">
    <location>
        <begin position="687"/>
        <end position="970"/>
    </location>
</feature>